<evidence type="ECO:0000313" key="2">
    <source>
        <dbReference type="Proteomes" id="UP000823561"/>
    </source>
</evidence>
<dbReference type="AlphaFoldDB" id="A0AAV6HFG7"/>
<sequence length="76" mass="8707">MHSRPLGGGVIEPRLQLEQFTFLRSTLFPLREVPAIPLKDHCLQITFYSDGETWKCQWNSSSSGKAEIHLEIHLKS</sequence>
<organism evidence="1 2">
    <name type="scientific">Alosa alosa</name>
    <name type="common">allis shad</name>
    <dbReference type="NCBI Taxonomy" id="278164"/>
    <lineage>
        <taxon>Eukaryota</taxon>
        <taxon>Metazoa</taxon>
        <taxon>Chordata</taxon>
        <taxon>Craniata</taxon>
        <taxon>Vertebrata</taxon>
        <taxon>Euteleostomi</taxon>
        <taxon>Actinopterygii</taxon>
        <taxon>Neopterygii</taxon>
        <taxon>Teleostei</taxon>
        <taxon>Clupei</taxon>
        <taxon>Clupeiformes</taxon>
        <taxon>Clupeoidei</taxon>
        <taxon>Clupeidae</taxon>
        <taxon>Alosa</taxon>
    </lineage>
</organism>
<protein>
    <submittedName>
        <fullName evidence="1">Uncharacterized protein</fullName>
    </submittedName>
</protein>
<proteinExistence type="predicted"/>
<gene>
    <name evidence="1" type="ORF">AALO_G00010760</name>
</gene>
<comment type="caution">
    <text evidence="1">The sequence shown here is derived from an EMBL/GenBank/DDBJ whole genome shotgun (WGS) entry which is preliminary data.</text>
</comment>
<name>A0AAV6HFG7_9TELE</name>
<dbReference type="Proteomes" id="UP000823561">
    <property type="component" value="Chromosome 1"/>
</dbReference>
<dbReference type="EMBL" id="JADWDJ010000001">
    <property type="protein sequence ID" value="KAG5286084.1"/>
    <property type="molecule type" value="Genomic_DNA"/>
</dbReference>
<accession>A0AAV6HFG7</accession>
<reference evidence="1 2" key="1">
    <citation type="submission" date="2020-10" db="EMBL/GenBank/DDBJ databases">
        <title>Chromosome-scale genome assembly of the Allis shad, Alosa alosa.</title>
        <authorList>
            <person name="Margot Z."/>
            <person name="Christophe K."/>
            <person name="Cabau C."/>
            <person name="Louis A."/>
            <person name="Berthelot C."/>
            <person name="Parey E."/>
            <person name="Roest Crollius H."/>
            <person name="Montfort J."/>
            <person name="Robinson-Rechavi M."/>
            <person name="Bucao C."/>
            <person name="Bouchez O."/>
            <person name="Gislard M."/>
            <person name="Lluch J."/>
            <person name="Milhes M."/>
            <person name="Lampietro C."/>
            <person name="Lopez Roques C."/>
            <person name="Donnadieu C."/>
            <person name="Braasch I."/>
            <person name="Desvignes T."/>
            <person name="Postlethwait J."/>
            <person name="Bobe J."/>
            <person name="Guiguen Y."/>
        </authorList>
    </citation>
    <scope>NUCLEOTIDE SEQUENCE [LARGE SCALE GENOMIC DNA]</scope>
    <source>
        <strain evidence="1">M-15738</strain>
        <tissue evidence="1">Blood</tissue>
    </source>
</reference>
<evidence type="ECO:0000313" key="1">
    <source>
        <dbReference type="EMBL" id="KAG5286084.1"/>
    </source>
</evidence>
<keyword evidence="2" id="KW-1185">Reference proteome</keyword>